<feature type="region of interest" description="Disordered" evidence="3">
    <location>
        <begin position="193"/>
        <end position="223"/>
    </location>
</feature>
<gene>
    <name evidence="4" type="ORF">SARC_03081</name>
</gene>
<dbReference type="PANTHER" id="PTHR12499">
    <property type="entry name" value="OPTIC ATROPHY 3 PROTEIN OPA3"/>
    <property type="match status" value="1"/>
</dbReference>
<dbReference type="GeneID" id="25903585"/>
<feature type="compositionally biased region" description="Polar residues" evidence="3">
    <location>
        <begin position="246"/>
        <end position="262"/>
    </location>
</feature>
<dbReference type="eggNOG" id="KOG3335">
    <property type="taxonomic scope" value="Eukaryota"/>
</dbReference>
<protein>
    <recommendedName>
        <fullName evidence="6">OPA3-like protein</fullName>
    </recommendedName>
</protein>
<reference evidence="4 5" key="1">
    <citation type="submission" date="2011-02" db="EMBL/GenBank/DDBJ databases">
        <title>The Genome Sequence of Sphaeroforma arctica JP610.</title>
        <authorList>
            <consortium name="The Broad Institute Genome Sequencing Platform"/>
            <person name="Russ C."/>
            <person name="Cuomo C."/>
            <person name="Young S.K."/>
            <person name="Zeng Q."/>
            <person name="Gargeya S."/>
            <person name="Alvarado L."/>
            <person name="Berlin A."/>
            <person name="Chapman S.B."/>
            <person name="Chen Z."/>
            <person name="Freedman E."/>
            <person name="Gellesch M."/>
            <person name="Goldberg J."/>
            <person name="Griggs A."/>
            <person name="Gujja S."/>
            <person name="Heilman E."/>
            <person name="Heiman D."/>
            <person name="Howarth C."/>
            <person name="Mehta T."/>
            <person name="Neiman D."/>
            <person name="Pearson M."/>
            <person name="Roberts A."/>
            <person name="Saif S."/>
            <person name="Shea T."/>
            <person name="Shenoy N."/>
            <person name="Sisk P."/>
            <person name="Stolte C."/>
            <person name="Sykes S."/>
            <person name="White J."/>
            <person name="Yandava C."/>
            <person name="Burger G."/>
            <person name="Gray M.W."/>
            <person name="Holland P.W.H."/>
            <person name="King N."/>
            <person name="Lang F.B.F."/>
            <person name="Roger A.J."/>
            <person name="Ruiz-Trillo I."/>
            <person name="Haas B."/>
            <person name="Nusbaum C."/>
            <person name="Birren B."/>
        </authorList>
    </citation>
    <scope>NUCLEOTIDE SEQUENCE [LARGE SCALE GENOMIC DNA]</scope>
    <source>
        <strain evidence="4 5">JP610</strain>
    </source>
</reference>
<proteinExistence type="inferred from homology"/>
<keyword evidence="2" id="KW-0175">Coiled coil</keyword>
<evidence type="ECO:0000313" key="5">
    <source>
        <dbReference type="Proteomes" id="UP000054560"/>
    </source>
</evidence>
<evidence type="ECO:0000256" key="2">
    <source>
        <dbReference type="ARBA" id="ARBA00023054"/>
    </source>
</evidence>
<sequence length="313" mass="34576">MAPLHWSLVHHSIISYVRQLSKPVAATIKSSVIEHPVLRGIIVRAAQSFHRLDLRIRLRWQGAKATNIKPLSEAKALQTGADVFSELFVYGIASTVLLYEYKRSSEKEANKDRQLAEALNEIAERVEQLHLELDIIKWERAVAHGKKQSDDEKPDEQTYGARPTLDEEMTLPRIEEEEGGWLNWLPFVGSKATVKQEGGPTSKSTSAPSESEAVRDTPSFNPSFIPVFTPAEARARAEAAKAAKEGSSSTNKPNEQIAQVQSILKRPTQRFVAASTTAVGANGEEIPRTHAPLKTTNLVAESLAKKSRELKGE</sequence>
<dbReference type="GO" id="GO:0019216">
    <property type="term" value="P:regulation of lipid metabolic process"/>
    <property type="evidence" value="ECO:0007669"/>
    <property type="project" value="TreeGrafter"/>
</dbReference>
<dbReference type="OrthoDB" id="2129069at2759"/>
<evidence type="ECO:0000256" key="3">
    <source>
        <dbReference type="SAM" id="MobiDB-lite"/>
    </source>
</evidence>
<keyword evidence="5" id="KW-1185">Reference proteome</keyword>
<dbReference type="Pfam" id="PF07047">
    <property type="entry name" value="OPA3"/>
    <property type="match status" value="1"/>
</dbReference>
<comment type="similarity">
    <text evidence="1">Belongs to the OPA3 family.</text>
</comment>
<dbReference type="RefSeq" id="XP_014158609.1">
    <property type="nucleotide sequence ID" value="XM_014303134.1"/>
</dbReference>
<organism evidence="4 5">
    <name type="scientific">Sphaeroforma arctica JP610</name>
    <dbReference type="NCBI Taxonomy" id="667725"/>
    <lineage>
        <taxon>Eukaryota</taxon>
        <taxon>Ichthyosporea</taxon>
        <taxon>Ichthyophonida</taxon>
        <taxon>Sphaeroforma</taxon>
    </lineage>
</organism>
<dbReference type="GO" id="GO:0005739">
    <property type="term" value="C:mitochondrion"/>
    <property type="evidence" value="ECO:0007669"/>
    <property type="project" value="TreeGrafter"/>
</dbReference>
<accession>A0A0L0G6R2</accession>
<feature type="region of interest" description="Disordered" evidence="3">
    <location>
        <begin position="144"/>
        <end position="172"/>
    </location>
</feature>
<dbReference type="PANTHER" id="PTHR12499:SF0">
    <property type="entry name" value="OPTIC ATROPHY 3 PROTEIN"/>
    <property type="match status" value="1"/>
</dbReference>
<dbReference type="InterPro" id="IPR010754">
    <property type="entry name" value="OPA3-like"/>
</dbReference>
<name>A0A0L0G6R2_9EUKA</name>
<dbReference type="EMBL" id="KQ241746">
    <property type="protein sequence ID" value="KNC84707.1"/>
    <property type="molecule type" value="Genomic_DNA"/>
</dbReference>
<evidence type="ECO:0000256" key="1">
    <source>
        <dbReference type="ARBA" id="ARBA00007584"/>
    </source>
</evidence>
<dbReference type="AlphaFoldDB" id="A0A0L0G6R2"/>
<dbReference type="Proteomes" id="UP000054560">
    <property type="component" value="Unassembled WGS sequence"/>
</dbReference>
<feature type="region of interest" description="Disordered" evidence="3">
    <location>
        <begin position="238"/>
        <end position="263"/>
    </location>
</feature>
<feature type="compositionally biased region" description="Polar residues" evidence="3">
    <location>
        <begin position="199"/>
        <end position="209"/>
    </location>
</feature>
<evidence type="ECO:0000313" key="4">
    <source>
        <dbReference type="EMBL" id="KNC84707.1"/>
    </source>
</evidence>
<evidence type="ECO:0008006" key="6">
    <source>
        <dbReference type="Google" id="ProtNLM"/>
    </source>
</evidence>